<evidence type="ECO:0000313" key="7">
    <source>
        <dbReference type="Proteomes" id="UP000198654"/>
    </source>
</evidence>
<proteinExistence type="inferred from homology"/>
<dbReference type="InterPro" id="IPR016162">
    <property type="entry name" value="Ald_DH_N"/>
</dbReference>
<comment type="similarity">
    <text evidence="1 4">Belongs to the aldehyde dehydrogenase family.</text>
</comment>
<evidence type="ECO:0000256" key="2">
    <source>
        <dbReference type="ARBA" id="ARBA00023002"/>
    </source>
</evidence>
<dbReference type="Proteomes" id="UP000198654">
    <property type="component" value="Unassembled WGS sequence"/>
</dbReference>
<dbReference type="Gene3D" id="3.40.605.10">
    <property type="entry name" value="Aldehyde Dehydrogenase, Chain A, domain 1"/>
    <property type="match status" value="1"/>
</dbReference>
<dbReference type="EMBL" id="FNGI01000005">
    <property type="protein sequence ID" value="SDL64270.1"/>
    <property type="molecule type" value="Genomic_DNA"/>
</dbReference>
<protein>
    <submittedName>
        <fullName evidence="6">Succinate semialdehyde dehydrogenase</fullName>
    </submittedName>
</protein>
<evidence type="ECO:0000256" key="4">
    <source>
        <dbReference type="RuleBase" id="RU003345"/>
    </source>
</evidence>
<dbReference type="GO" id="GO:0004777">
    <property type="term" value="F:succinate-semialdehyde dehydrogenase (NAD+) activity"/>
    <property type="evidence" value="ECO:0007669"/>
    <property type="project" value="TreeGrafter"/>
</dbReference>
<dbReference type="STRING" id="119000.SAMN05661010_02214"/>
<dbReference type="PANTHER" id="PTHR43353:SF5">
    <property type="entry name" value="SUCCINATE-SEMIALDEHYDE DEHYDROGENASE, MITOCHONDRIAL"/>
    <property type="match status" value="1"/>
</dbReference>
<gene>
    <name evidence="6" type="ORF">SAMN05661010_02214</name>
</gene>
<keyword evidence="7" id="KW-1185">Reference proteome</keyword>
<accession>A0A1G9LQP1</accession>
<dbReference type="PROSITE" id="PS00687">
    <property type="entry name" value="ALDEHYDE_DEHYDR_GLU"/>
    <property type="match status" value="1"/>
</dbReference>
<dbReference type="CDD" id="cd07103">
    <property type="entry name" value="ALDH_F5_SSADH_GabD"/>
    <property type="match status" value="1"/>
</dbReference>
<dbReference type="FunFam" id="3.40.605.10:FF:000005">
    <property type="entry name" value="Succinate-semialdehyde dehydrogenase I"/>
    <property type="match status" value="1"/>
</dbReference>
<organism evidence="6 7">
    <name type="scientific">Modicisalibacter muralis</name>
    <dbReference type="NCBI Taxonomy" id="119000"/>
    <lineage>
        <taxon>Bacteria</taxon>
        <taxon>Pseudomonadati</taxon>
        <taxon>Pseudomonadota</taxon>
        <taxon>Gammaproteobacteria</taxon>
        <taxon>Oceanospirillales</taxon>
        <taxon>Halomonadaceae</taxon>
        <taxon>Modicisalibacter</taxon>
    </lineage>
</organism>
<name>A0A1G9LQP1_9GAMM</name>
<dbReference type="GO" id="GO:0009450">
    <property type="term" value="P:gamma-aminobutyric acid catabolic process"/>
    <property type="evidence" value="ECO:0007669"/>
    <property type="project" value="TreeGrafter"/>
</dbReference>
<dbReference type="FunFam" id="3.40.605.10:FF:000026">
    <property type="entry name" value="Aldehyde dehydrogenase, putative"/>
    <property type="match status" value="1"/>
</dbReference>
<dbReference type="SUPFAM" id="SSF53720">
    <property type="entry name" value="ALDH-like"/>
    <property type="match status" value="1"/>
</dbReference>
<dbReference type="InterPro" id="IPR016161">
    <property type="entry name" value="Ald_DH/histidinol_DH"/>
</dbReference>
<dbReference type="RefSeq" id="WP_089728481.1">
    <property type="nucleotide sequence ID" value="NZ_FNGI01000005.1"/>
</dbReference>
<feature type="domain" description="Aldehyde dehydrogenase" evidence="5">
    <location>
        <begin position="19"/>
        <end position="476"/>
    </location>
</feature>
<dbReference type="InterPro" id="IPR029510">
    <property type="entry name" value="Ald_DH_CS_GLU"/>
</dbReference>
<dbReference type="Gene3D" id="3.40.309.10">
    <property type="entry name" value="Aldehyde Dehydrogenase, Chain A, domain 2"/>
    <property type="match status" value="1"/>
</dbReference>
<dbReference type="Pfam" id="PF00171">
    <property type="entry name" value="Aldedh"/>
    <property type="match status" value="1"/>
</dbReference>
<dbReference type="PANTHER" id="PTHR43353">
    <property type="entry name" value="SUCCINATE-SEMIALDEHYDE DEHYDROGENASE, MITOCHONDRIAL"/>
    <property type="match status" value="1"/>
</dbReference>
<sequence>MTDDRITLLREQAYVGGRWVDTANARRAVDDPATGDVIGHVPELEALQIDDAIEAAHQAFSAWRRTSAVERADKLLAWYRGMQSRREDLARLMTLEQGKPIAEARDEVDYAASFLRWFAEEGRRSQGANLPAENPQVALGTLKEPVGVAAIITPWNFPLAMITRKVAAALAAGCTTLVKPASETPFCAIALAVLAEQAGLNNGEFNVITGQGKLFAERVCADTRVRALSFTGSTSVGKQLLRQSADTVKCTAMELGGNAPFIVCDDVDLDTAVEGALAAKFQTSGQDCIAANRLFVHRSIYEEFIQRFAERMNAMGVGNGFDEANAIGPLIHEDAVQKAQSLVDDARQQGARIMGREQSEAPGPRFFMPTIVADFTPAMRVSSEESFAPVVPIRAFDDDDEVIDAANDTIHGLASYVYTHRDARIRKFLRGLEYGMVGINTMDITGPHVPFGGVKQSGLGREGGHLGIEEYLETKYYCVGEMPIG</sequence>
<dbReference type="PROSITE" id="PS00070">
    <property type="entry name" value="ALDEHYDE_DEHYDR_CYS"/>
    <property type="match status" value="1"/>
</dbReference>
<evidence type="ECO:0000259" key="5">
    <source>
        <dbReference type="Pfam" id="PF00171"/>
    </source>
</evidence>
<dbReference type="InterPro" id="IPR016160">
    <property type="entry name" value="Ald_DH_CS_CYS"/>
</dbReference>
<dbReference type="FunFam" id="3.40.309.10:FF:000004">
    <property type="entry name" value="Succinate-semialdehyde dehydrogenase I"/>
    <property type="match status" value="1"/>
</dbReference>
<keyword evidence="2 4" id="KW-0560">Oxidoreductase</keyword>
<dbReference type="InterPro" id="IPR015590">
    <property type="entry name" value="Aldehyde_DH_dom"/>
</dbReference>
<dbReference type="InterPro" id="IPR050740">
    <property type="entry name" value="Aldehyde_DH_Superfamily"/>
</dbReference>
<reference evidence="6 7" key="1">
    <citation type="submission" date="2016-10" db="EMBL/GenBank/DDBJ databases">
        <authorList>
            <person name="de Groot N.N."/>
        </authorList>
    </citation>
    <scope>NUCLEOTIDE SEQUENCE [LARGE SCALE GENOMIC DNA]</scope>
    <source>
        <strain evidence="6 7">DSM 14789</strain>
    </source>
</reference>
<dbReference type="InterPro" id="IPR016163">
    <property type="entry name" value="Ald_DH_C"/>
</dbReference>
<dbReference type="OrthoDB" id="9812625at2"/>
<dbReference type="AlphaFoldDB" id="A0A1G9LQP1"/>
<feature type="active site" evidence="3">
    <location>
        <position position="254"/>
    </location>
</feature>
<evidence type="ECO:0000313" key="6">
    <source>
        <dbReference type="EMBL" id="SDL64270.1"/>
    </source>
</evidence>
<evidence type="ECO:0000256" key="3">
    <source>
        <dbReference type="PROSITE-ProRule" id="PRU10007"/>
    </source>
</evidence>
<evidence type="ECO:0000256" key="1">
    <source>
        <dbReference type="ARBA" id="ARBA00009986"/>
    </source>
</evidence>